<dbReference type="AlphaFoldDB" id="A0A1H8I6N8"/>
<dbReference type="SUPFAM" id="SSF55120">
    <property type="entry name" value="Pseudouridine synthase"/>
    <property type="match status" value="1"/>
</dbReference>
<dbReference type="EC" id="5.4.99.25" evidence="5"/>
<dbReference type="CDD" id="cd02573">
    <property type="entry name" value="PseudoU_synth_EcTruB"/>
    <property type="match status" value="1"/>
</dbReference>
<dbReference type="CDD" id="cd21152">
    <property type="entry name" value="PUA_TruB_bacterial"/>
    <property type="match status" value="1"/>
</dbReference>
<dbReference type="InterPro" id="IPR014780">
    <property type="entry name" value="tRNA_psdUridine_synth_TruB"/>
</dbReference>
<dbReference type="Pfam" id="PF09157">
    <property type="entry name" value="TruB-C_2"/>
    <property type="match status" value="1"/>
</dbReference>
<feature type="domain" description="Pseudouridine synthase II N-terminal" evidence="6">
    <location>
        <begin position="30"/>
        <end position="178"/>
    </location>
</feature>
<dbReference type="InterPro" id="IPR032819">
    <property type="entry name" value="TruB_C"/>
</dbReference>
<comment type="similarity">
    <text evidence="2 5">Belongs to the pseudouridine synthase TruB family. Type 1 subfamily.</text>
</comment>
<feature type="domain" description="tRNA pseudouridine synthase II TruB subfamily 1 C-terminal" evidence="7">
    <location>
        <begin position="241"/>
        <end position="304"/>
    </location>
</feature>
<dbReference type="NCBIfam" id="TIGR00431">
    <property type="entry name" value="TruB"/>
    <property type="match status" value="1"/>
</dbReference>
<keyword evidence="4 5" id="KW-0413">Isomerase</keyword>
<dbReference type="InterPro" id="IPR036974">
    <property type="entry name" value="PUA_sf"/>
</dbReference>
<evidence type="ECO:0000259" key="7">
    <source>
        <dbReference type="Pfam" id="PF09157"/>
    </source>
</evidence>
<dbReference type="Proteomes" id="UP000199459">
    <property type="component" value="Unassembled WGS sequence"/>
</dbReference>
<evidence type="ECO:0000313" key="9">
    <source>
        <dbReference type="EMBL" id="SEN63942.1"/>
    </source>
</evidence>
<evidence type="ECO:0000313" key="10">
    <source>
        <dbReference type="Proteomes" id="UP000199459"/>
    </source>
</evidence>
<dbReference type="GO" id="GO:0031119">
    <property type="term" value="P:tRNA pseudouridine synthesis"/>
    <property type="evidence" value="ECO:0007669"/>
    <property type="project" value="UniProtKB-UniRule"/>
</dbReference>
<dbReference type="PANTHER" id="PTHR13767">
    <property type="entry name" value="TRNA-PSEUDOURIDINE SYNTHASE"/>
    <property type="match status" value="1"/>
</dbReference>
<dbReference type="STRING" id="917.SAMN05216326_12941"/>
<protein>
    <recommendedName>
        <fullName evidence="5">tRNA pseudouridine synthase B</fullName>
        <ecNumber evidence="5">5.4.99.25</ecNumber>
    </recommendedName>
    <alternativeName>
        <fullName evidence="5">tRNA pseudouridine(55) synthase</fullName>
        <shortName evidence="5">Psi55 synthase</shortName>
    </alternativeName>
    <alternativeName>
        <fullName evidence="5">tRNA pseudouridylate synthase</fullName>
    </alternativeName>
    <alternativeName>
        <fullName evidence="5">tRNA-uridine isomerase</fullName>
    </alternativeName>
</protein>
<feature type="domain" description="tRNA pseudouridylate synthase B C-terminal" evidence="8">
    <location>
        <begin position="179"/>
        <end position="238"/>
    </location>
</feature>
<dbReference type="GO" id="GO:1990481">
    <property type="term" value="P:mRNA pseudouridine synthesis"/>
    <property type="evidence" value="ECO:0007669"/>
    <property type="project" value="TreeGrafter"/>
</dbReference>
<dbReference type="GO" id="GO:0160148">
    <property type="term" value="F:tRNA pseudouridine(55) synthase activity"/>
    <property type="evidence" value="ECO:0007669"/>
    <property type="project" value="UniProtKB-EC"/>
</dbReference>
<dbReference type="EMBL" id="FOCP01000029">
    <property type="protein sequence ID" value="SEN63942.1"/>
    <property type="molecule type" value="Genomic_DNA"/>
</dbReference>
<dbReference type="Gene3D" id="3.30.2350.10">
    <property type="entry name" value="Pseudouridine synthase"/>
    <property type="match status" value="1"/>
</dbReference>
<evidence type="ECO:0000256" key="3">
    <source>
        <dbReference type="ARBA" id="ARBA00022694"/>
    </source>
</evidence>
<dbReference type="Pfam" id="PF01509">
    <property type="entry name" value="TruB_N"/>
    <property type="match status" value="1"/>
</dbReference>
<comment type="function">
    <text evidence="5">Responsible for synthesis of pseudouridine from uracil-55 in the psi GC loop of transfer RNAs.</text>
</comment>
<evidence type="ECO:0000259" key="8">
    <source>
        <dbReference type="Pfam" id="PF16198"/>
    </source>
</evidence>
<evidence type="ECO:0000256" key="2">
    <source>
        <dbReference type="ARBA" id="ARBA00005642"/>
    </source>
</evidence>
<dbReference type="HAMAP" id="MF_01080">
    <property type="entry name" value="TruB_bact"/>
    <property type="match status" value="1"/>
</dbReference>
<reference evidence="9 10" key="1">
    <citation type="submission" date="2016-10" db="EMBL/GenBank/DDBJ databases">
        <authorList>
            <person name="de Groot N.N."/>
        </authorList>
    </citation>
    <scope>NUCLEOTIDE SEQUENCE [LARGE SCALE GENOMIC DNA]</scope>
    <source>
        <strain evidence="9 10">Nm22</strain>
    </source>
</reference>
<accession>A0A1H8I6N8</accession>
<evidence type="ECO:0000256" key="1">
    <source>
        <dbReference type="ARBA" id="ARBA00000385"/>
    </source>
</evidence>
<organism evidence="9 10">
    <name type="scientific">Nitrosomonas marina</name>
    <dbReference type="NCBI Taxonomy" id="917"/>
    <lineage>
        <taxon>Bacteria</taxon>
        <taxon>Pseudomonadati</taxon>
        <taxon>Pseudomonadota</taxon>
        <taxon>Betaproteobacteria</taxon>
        <taxon>Nitrosomonadales</taxon>
        <taxon>Nitrosomonadaceae</taxon>
        <taxon>Nitrosomonas</taxon>
    </lineage>
</organism>
<dbReference type="Gene3D" id="2.30.130.10">
    <property type="entry name" value="PUA domain"/>
    <property type="match status" value="1"/>
</dbReference>
<evidence type="ECO:0000256" key="5">
    <source>
        <dbReference type="HAMAP-Rule" id="MF_01080"/>
    </source>
</evidence>
<dbReference type="OrthoDB" id="9802309at2"/>
<proteinExistence type="inferred from homology"/>
<sequence>MAGRNISGVLLLDKPYGMSSNHALRKVKYLYASAKSGHTGTLDPLATGMLPICMGEATKFTSVLLNAGKSYEAVIKLGYQSTTGDAEGVIKKLHDVTEAQLNIQFCQSELKQFIGEIEQIPPMYSALKHQGKPLYAYARKGTEIERKPRKVNIYDLQIKMLSGDELVILVRCGTGTYIRVLAEDIGKALGCGSGYLIHLKRKCVGNFHLDQVQTFDTLEKMDMEKRDRCLLPIDSILQQFPAVSLNKFQTQAILYGRTIAGSDDVNMTEQALQENIVRLYYQQAFLGLGEIILDQQVLKPKRMLSSAYLHSQSIGLLN</sequence>
<dbReference type="InterPro" id="IPR015240">
    <property type="entry name" value="tRNA_sdUridine_synth_fam1_C"/>
</dbReference>
<evidence type="ECO:0000256" key="4">
    <source>
        <dbReference type="ARBA" id="ARBA00023235"/>
    </source>
</evidence>
<keyword evidence="3 5" id="KW-0819">tRNA processing</keyword>
<dbReference type="Pfam" id="PF16198">
    <property type="entry name" value="TruB_C_2"/>
    <property type="match status" value="1"/>
</dbReference>
<dbReference type="InterPro" id="IPR020103">
    <property type="entry name" value="PsdUridine_synth_cat_dom_sf"/>
</dbReference>
<evidence type="ECO:0000259" key="6">
    <source>
        <dbReference type="Pfam" id="PF01509"/>
    </source>
</evidence>
<dbReference type="InterPro" id="IPR002501">
    <property type="entry name" value="PsdUridine_synth_N"/>
</dbReference>
<feature type="active site" description="Nucleophile" evidence="5">
    <location>
        <position position="43"/>
    </location>
</feature>
<dbReference type="GO" id="GO:0003723">
    <property type="term" value="F:RNA binding"/>
    <property type="evidence" value="ECO:0007669"/>
    <property type="project" value="InterPro"/>
</dbReference>
<comment type="catalytic activity">
    <reaction evidence="1 5">
        <text>uridine(55) in tRNA = pseudouridine(55) in tRNA</text>
        <dbReference type="Rhea" id="RHEA:42532"/>
        <dbReference type="Rhea" id="RHEA-COMP:10101"/>
        <dbReference type="Rhea" id="RHEA-COMP:10102"/>
        <dbReference type="ChEBI" id="CHEBI:65314"/>
        <dbReference type="ChEBI" id="CHEBI:65315"/>
        <dbReference type="EC" id="5.4.99.25"/>
    </reaction>
</comment>
<name>A0A1H8I6N8_9PROT</name>
<dbReference type="PANTHER" id="PTHR13767:SF2">
    <property type="entry name" value="PSEUDOURIDYLATE SYNTHASE TRUB1"/>
    <property type="match status" value="1"/>
</dbReference>
<gene>
    <name evidence="5" type="primary">truB</name>
    <name evidence="9" type="ORF">SAMN05216325_12926</name>
</gene>